<dbReference type="Gene3D" id="2.60.120.10">
    <property type="entry name" value="Jelly Rolls"/>
    <property type="match status" value="1"/>
</dbReference>
<dbReference type="PROSITE" id="PS00041">
    <property type="entry name" value="HTH_ARAC_FAMILY_1"/>
    <property type="match status" value="1"/>
</dbReference>
<dbReference type="PROSITE" id="PS01124">
    <property type="entry name" value="HTH_ARAC_FAMILY_2"/>
    <property type="match status" value="1"/>
</dbReference>
<evidence type="ECO:0000256" key="3">
    <source>
        <dbReference type="ARBA" id="ARBA00023163"/>
    </source>
</evidence>
<dbReference type="SUPFAM" id="SSF46689">
    <property type="entry name" value="Homeodomain-like"/>
    <property type="match status" value="1"/>
</dbReference>
<feature type="domain" description="HTH araC/xylS-type" evidence="4">
    <location>
        <begin position="185"/>
        <end position="283"/>
    </location>
</feature>
<dbReference type="SUPFAM" id="SSF51182">
    <property type="entry name" value="RmlC-like cupins"/>
    <property type="match status" value="1"/>
</dbReference>
<dbReference type="InterPro" id="IPR014710">
    <property type="entry name" value="RmlC-like_jellyroll"/>
</dbReference>
<dbReference type="Pfam" id="PF12833">
    <property type="entry name" value="HTH_18"/>
    <property type="match status" value="1"/>
</dbReference>
<keyword evidence="6" id="KW-1185">Reference proteome</keyword>
<evidence type="ECO:0000256" key="1">
    <source>
        <dbReference type="ARBA" id="ARBA00023015"/>
    </source>
</evidence>
<evidence type="ECO:0000313" key="5">
    <source>
        <dbReference type="EMBL" id="MDT7827128.1"/>
    </source>
</evidence>
<evidence type="ECO:0000259" key="4">
    <source>
        <dbReference type="PROSITE" id="PS01124"/>
    </source>
</evidence>
<dbReference type="InterPro" id="IPR009057">
    <property type="entry name" value="Homeodomain-like_sf"/>
</dbReference>
<dbReference type="InterPro" id="IPR018062">
    <property type="entry name" value="HTH_AraC-typ_CS"/>
</dbReference>
<dbReference type="InterPro" id="IPR020449">
    <property type="entry name" value="Tscrpt_reg_AraC-type_HTH"/>
</dbReference>
<organism evidence="5 6">
    <name type="scientific">Pricia mediterranea</name>
    <dbReference type="NCBI Taxonomy" id="3076079"/>
    <lineage>
        <taxon>Bacteria</taxon>
        <taxon>Pseudomonadati</taxon>
        <taxon>Bacteroidota</taxon>
        <taxon>Flavobacteriia</taxon>
        <taxon>Flavobacteriales</taxon>
        <taxon>Flavobacteriaceae</taxon>
        <taxon>Pricia</taxon>
    </lineage>
</organism>
<keyword evidence="3" id="KW-0804">Transcription</keyword>
<dbReference type="PRINTS" id="PR00032">
    <property type="entry name" value="HTHARAC"/>
</dbReference>
<name>A0ABU3L116_9FLAO</name>
<sequence length="290" mass="33987">METTEIRLFKESDQSFIYHVEDKNFGVYHYHPEYELILVDKGSGVRIVGDDISEFQEADLVFLGSSLSHVWRCDPEYYADDGTFTGKGYVIQFLEEFMGQRFIDLLENRGLRTFLSHSARGCEFFGKTKERITEIMLAMNSMHPTQRLYSLLSIFEIFATTEEYRLICSPVFQENTEMSESGPLRDVVEYLLKNFKKEIMLRDVLEIANMSNTQFFLTFKKRYRMPFKSYLLKLRIGYACRLLDNPNLNISQIAYESGFQNLSNFNRHFKSIKGCTPSAYRKSLEFKLIA</sequence>
<keyword evidence="1" id="KW-0805">Transcription regulation</keyword>
<dbReference type="PANTHER" id="PTHR43280">
    <property type="entry name" value="ARAC-FAMILY TRANSCRIPTIONAL REGULATOR"/>
    <property type="match status" value="1"/>
</dbReference>
<evidence type="ECO:0000256" key="2">
    <source>
        <dbReference type="ARBA" id="ARBA00023125"/>
    </source>
</evidence>
<dbReference type="EMBL" id="JAVTTP010000001">
    <property type="protein sequence ID" value="MDT7827128.1"/>
    <property type="molecule type" value="Genomic_DNA"/>
</dbReference>
<gene>
    <name evidence="5" type="ORF">RQM65_00430</name>
</gene>
<dbReference type="InterPro" id="IPR011051">
    <property type="entry name" value="RmlC_Cupin_sf"/>
</dbReference>
<dbReference type="RefSeq" id="WP_314011931.1">
    <property type="nucleotide sequence ID" value="NZ_JAVTTP010000001.1"/>
</dbReference>
<reference evidence="5 6" key="1">
    <citation type="submission" date="2023-09" db="EMBL/GenBank/DDBJ databases">
        <title>Novel taxa isolated from Blanes Bay.</title>
        <authorList>
            <person name="Rey-Velasco X."/>
            <person name="Lucena T."/>
        </authorList>
    </citation>
    <scope>NUCLEOTIDE SEQUENCE [LARGE SCALE GENOMIC DNA]</scope>
    <source>
        <strain evidence="5 6">S334</strain>
    </source>
</reference>
<keyword evidence="2" id="KW-0238">DNA-binding</keyword>
<dbReference type="PANTHER" id="PTHR43280:SF27">
    <property type="entry name" value="TRANSCRIPTIONAL REGULATOR MTLR"/>
    <property type="match status" value="1"/>
</dbReference>
<dbReference type="Gene3D" id="1.10.10.60">
    <property type="entry name" value="Homeodomain-like"/>
    <property type="match status" value="2"/>
</dbReference>
<proteinExistence type="predicted"/>
<comment type="caution">
    <text evidence="5">The sequence shown here is derived from an EMBL/GenBank/DDBJ whole genome shotgun (WGS) entry which is preliminary data.</text>
</comment>
<accession>A0ABU3L116</accession>
<protein>
    <submittedName>
        <fullName evidence="5">AraC family transcriptional regulator</fullName>
    </submittedName>
</protein>
<evidence type="ECO:0000313" key="6">
    <source>
        <dbReference type="Proteomes" id="UP001250656"/>
    </source>
</evidence>
<dbReference type="InterPro" id="IPR018060">
    <property type="entry name" value="HTH_AraC"/>
</dbReference>
<dbReference type="Proteomes" id="UP001250656">
    <property type="component" value="Unassembled WGS sequence"/>
</dbReference>
<dbReference type="SMART" id="SM00342">
    <property type="entry name" value="HTH_ARAC"/>
    <property type="match status" value="1"/>
</dbReference>